<evidence type="ECO:0000313" key="1">
    <source>
        <dbReference type="EMBL" id="NEC56688.1"/>
    </source>
</evidence>
<sequence length="303" mass="32012">MPGCAPLAALAPPEDPDCAEDTLVHTVAVLVPELAHAPVAEQQRPVVARILKAGGRRERITAGTAVAGLGSAMSLAPGDLARAVMLLVARSPRLFAHHSRAVAGLPSSTVFPVLEQAPRYLAWLGAQGHLGTVHPWAAIVAADLGRRIRWRQLAPGRGAGRLLWICEQMATPPHAAAAVPTLWRAAAERGVRSPDWPHAVPPRHCRLEHGDYVGLLRERTTGCTLNAEGDRAAVEDLISGALITWTGRTTARTPVTGAVESAYPLPAEGDNPVPGAAAFTRRGDYTATGWLARHYLALAPDDA</sequence>
<organism evidence="1 2">
    <name type="scientific">Amycolatopsis rubida</name>
    <dbReference type="NCBI Taxonomy" id="112413"/>
    <lineage>
        <taxon>Bacteria</taxon>
        <taxon>Bacillati</taxon>
        <taxon>Actinomycetota</taxon>
        <taxon>Actinomycetes</taxon>
        <taxon>Pseudonocardiales</taxon>
        <taxon>Pseudonocardiaceae</taxon>
        <taxon>Amycolatopsis</taxon>
    </lineage>
</organism>
<dbReference type="Proteomes" id="UP000470404">
    <property type="component" value="Unassembled WGS sequence"/>
</dbReference>
<protein>
    <submittedName>
        <fullName evidence="1">Uncharacterized protein</fullName>
    </submittedName>
</protein>
<dbReference type="RefSeq" id="WP_067594598.1">
    <property type="nucleotide sequence ID" value="NZ_JAAGNC010000075.1"/>
</dbReference>
<gene>
    <name evidence="1" type="ORF">G3I59_14100</name>
</gene>
<proteinExistence type="predicted"/>
<evidence type="ECO:0000313" key="2">
    <source>
        <dbReference type="Proteomes" id="UP000470404"/>
    </source>
</evidence>
<keyword evidence="2" id="KW-1185">Reference proteome</keyword>
<accession>A0ABX0BSM1</accession>
<dbReference type="EMBL" id="JAAGNC010000075">
    <property type="protein sequence ID" value="NEC56688.1"/>
    <property type="molecule type" value="Genomic_DNA"/>
</dbReference>
<reference evidence="1 2" key="1">
    <citation type="submission" date="2020-01" db="EMBL/GenBank/DDBJ databases">
        <title>Insect and environment-associated Actinomycetes.</title>
        <authorList>
            <person name="Currrie C."/>
            <person name="Chevrette M."/>
            <person name="Carlson C."/>
            <person name="Stubbendieck R."/>
            <person name="Wendt-Pienkowski E."/>
        </authorList>
    </citation>
    <scope>NUCLEOTIDE SEQUENCE [LARGE SCALE GENOMIC DNA]</scope>
    <source>
        <strain evidence="1 2">SID8386</strain>
    </source>
</reference>
<name>A0ABX0BSM1_9PSEU</name>
<comment type="caution">
    <text evidence="1">The sequence shown here is derived from an EMBL/GenBank/DDBJ whole genome shotgun (WGS) entry which is preliminary data.</text>
</comment>